<dbReference type="PRINTS" id="PR00778">
    <property type="entry name" value="HTHARSR"/>
</dbReference>
<evidence type="ECO:0000256" key="3">
    <source>
        <dbReference type="ARBA" id="ARBA00023125"/>
    </source>
</evidence>
<evidence type="ECO:0000256" key="2">
    <source>
        <dbReference type="ARBA" id="ARBA00023015"/>
    </source>
</evidence>
<dbReference type="EMBL" id="JAEUAW010000002">
    <property type="protein sequence ID" value="MBW9092551.1"/>
    <property type="molecule type" value="Genomic_DNA"/>
</dbReference>
<dbReference type="PANTHER" id="PTHR33154:SF33">
    <property type="entry name" value="TRANSCRIPTIONAL REPRESSOR SDPR"/>
    <property type="match status" value="1"/>
</dbReference>
<dbReference type="CDD" id="cd00090">
    <property type="entry name" value="HTH_ARSR"/>
    <property type="match status" value="1"/>
</dbReference>
<comment type="caution">
    <text evidence="6">The sequence shown here is derived from an EMBL/GenBank/DDBJ whole genome shotgun (WGS) entry which is preliminary data.</text>
</comment>
<dbReference type="SUPFAM" id="SSF46785">
    <property type="entry name" value="Winged helix' DNA-binding domain"/>
    <property type="match status" value="1"/>
</dbReference>
<dbReference type="Gene3D" id="1.10.10.10">
    <property type="entry name" value="Winged helix-like DNA-binding domain superfamily/Winged helix DNA-binding domain"/>
    <property type="match status" value="1"/>
</dbReference>
<proteinExistence type="inferred from homology"/>
<dbReference type="InterPro" id="IPR036390">
    <property type="entry name" value="WH_DNA-bd_sf"/>
</dbReference>
<dbReference type="RefSeq" id="WP_220299306.1">
    <property type="nucleotide sequence ID" value="NZ_JAEUAW010000002.1"/>
</dbReference>
<comment type="similarity">
    <text evidence="1">Belongs to the AHA1 family.</text>
</comment>
<dbReference type="PANTHER" id="PTHR33154">
    <property type="entry name" value="TRANSCRIPTIONAL REGULATOR, ARSR FAMILY"/>
    <property type="match status" value="1"/>
</dbReference>
<reference evidence="6 7" key="1">
    <citation type="journal article" date="2021" name="MBio">
        <title>Poor Competitiveness of Bradyrhizobium in Pigeon Pea Root Colonization in Indian Soils.</title>
        <authorList>
            <person name="Chalasani D."/>
            <person name="Basu A."/>
            <person name="Pullabhotla S.V.S.R.N."/>
            <person name="Jorrin B."/>
            <person name="Neal A.L."/>
            <person name="Poole P.S."/>
            <person name="Podile A.R."/>
            <person name="Tkacz A."/>
        </authorList>
    </citation>
    <scope>NUCLEOTIDE SEQUENCE [LARGE SCALE GENOMIC DNA]</scope>
    <source>
        <strain evidence="6 7">HU14</strain>
    </source>
</reference>
<dbReference type="Pfam" id="PF12840">
    <property type="entry name" value="HTH_20"/>
    <property type="match status" value="1"/>
</dbReference>
<dbReference type="PROSITE" id="PS50987">
    <property type="entry name" value="HTH_ARSR_2"/>
    <property type="match status" value="1"/>
</dbReference>
<dbReference type="InterPro" id="IPR051081">
    <property type="entry name" value="HTH_MetalResp_TranReg"/>
</dbReference>
<protein>
    <submittedName>
        <fullName evidence="6">SRPBCC domain-containing protein</fullName>
    </submittedName>
</protein>
<feature type="domain" description="HTH arsR-type" evidence="5">
    <location>
        <begin position="1"/>
        <end position="92"/>
    </location>
</feature>
<dbReference type="InterPro" id="IPR011991">
    <property type="entry name" value="ArsR-like_HTH"/>
</dbReference>
<dbReference type="SUPFAM" id="SSF55961">
    <property type="entry name" value="Bet v1-like"/>
    <property type="match status" value="1"/>
</dbReference>
<dbReference type="InterPro" id="IPR023393">
    <property type="entry name" value="START-like_dom_sf"/>
</dbReference>
<dbReference type="SMART" id="SM00418">
    <property type="entry name" value="HTH_ARSR"/>
    <property type="match status" value="1"/>
</dbReference>
<sequence>MEAPQVQPQLATIAEPTRFRIVQLLSTRACTVGEVAEHLGALQPQTTKHLQALEAAGVIRVHRLGRRRVARLDRGTMSALSEFFGGLASPAGDDTVLDEYEAAIVRETARPVGDDGARTLEFDRQLAATVSDVWRAWTDPERAVRWWAPQHFEVDAWELDPRAGGAIRFVLREGAGATYASTGVVDEVEPGARLVFRLAPVGADGLPLFAARHTVTLTGSGETTALRLRIDVSDVRSEAAPAVAGLEPGWTQLLDALRLTVEG</sequence>
<evidence type="ECO:0000256" key="1">
    <source>
        <dbReference type="ARBA" id="ARBA00006817"/>
    </source>
</evidence>
<keyword evidence="7" id="KW-1185">Reference proteome</keyword>
<keyword evidence="3" id="KW-0238">DNA-binding</keyword>
<dbReference type="InterPro" id="IPR036388">
    <property type="entry name" value="WH-like_DNA-bd_sf"/>
</dbReference>
<dbReference type="InterPro" id="IPR001845">
    <property type="entry name" value="HTH_ArsR_DNA-bd_dom"/>
</dbReference>
<keyword evidence="4" id="KW-0804">Transcription</keyword>
<gene>
    <name evidence="6" type="ORF">JNB62_02510</name>
</gene>
<accession>A0ABS7HI12</accession>
<evidence type="ECO:0000259" key="5">
    <source>
        <dbReference type="PROSITE" id="PS50987"/>
    </source>
</evidence>
<dbReference type="Proteomes" id="UP001196843">
    <property type="component" value="Unassembled WGS sequence"/>
</dbReference>
<dbReference type="CDD" id="cd07814">
    <property type="entry name" value="SRPBCC_CalC_Aha1-like"/>
    <property type="match status" value="1"/>
</dbReference>
<dbReference type="Gene3D" id="3.30.530.20">
    <property type="match status" value="1"/>
</dbReference>
<evidence type="ECO:0000256" key="4">
    <source>
        <dbReference type="ARBA" id="ARBA00023163"/>
    </source>
</evidence>
<keyword evidence="2" id="KW-0805">Transcription regulation</keyword>
<name>A0ABS7HI12_9MICO</name>
<dbReference type="Pfam" id="PF08327">
    <property type="entry name" value="AHSA1"/>
    <property type="match status" value="1"/>
</dbReference>
<evidence type="ECO:0000313" key="7">
    <source>
        <dbReference type="Proteomes" id="UP001196843"/>
    </source>
</evidence>
<dbReference type="InterPro" id="IPR013538">
    <property type="entry name" value="ASHA1/2-like_C"/>
</dbReference>
<evidence type="ECO:0000313" key="6">
    <source>
        <dbReference type="EMBL" id="MBW9092551.1"/>
    </source>
</evidence>
<organism evidence="6 7">
    <name type="scientific">Microbacterium jejuense</name>
    <dbReference type="NCBI Taxonomy" id="1263637"/>
    <lineage>
        <taxon>Bacteria</taxon>
        <taxon>Bacillati</taxon>
        <taxon>Actinomycetota</taxon>
        <taxon>Actinomycetes</taxon>
        <taxon>Micrococcales</taxon>
        <taxon>Microbacteriaceae</taxon>
        <taxon>Microbacterium</taxon>
    </lineage>
</organism>